<proteinExistence type="predicted"/>
<dbReference type="RefSeq" id="WP_108841985.1">
    <property type="nucleotide sequence ID" value="NZ_ONZI01000001.1"/>
</dbReference>
<dbReference type="OrthoDB" id="3350993at2"/>
<dbReference type="InterPro" id="IPR036237">
    <property type="entry name" value="Xyl_isomerase-like_sf"/>
</dbReference>
<dbReference type="InterPro" id="IPR013022">
    <property type="entry name" value="Xyl_isomerase-like_TIM-brl"/>
</dbReference>
<sequence>MAIGLSTYAFFWRGSEQVQTPMTLEAMLEETAELGGKVFQICDYPAIETFDEARLTALRDRARTLGITLELGTRGIAPEHLERYLALAHVLGVRLIRSMLYAGEDRPTLEQAIQRLEQILPALRQQQVTLALETYEQVSVETLMTVIETVDDDHIGVCLDPGNCVAALELPEAVIARTAGRVVNLHIKDFAFSRAPGWVGFQLTGCPLGEGLLPLKAMREAVNPEARGINEIFEHWLPWQQDEASTCAMEAQWTRHNMDFLRSHHG</sequence>
<evidence type="ECO:0000313" key="3">
    <source>
        <dbReference type="Proteomes" id="UP000244934"/>
    </source>
</evidence>
<organism evidence="2 3">
    <name type="scientific">Kushneria phyllosphaerae</name>
    <dbReference type="NCBI Taxonomy" id="2100822"/>
    <lineage>
        <taxon>Bacteria</taxon>
        <taxon>Pseudomonadati</taxon>
        <taxon>Pseudomonadota</taxon>
        <taxon>Gammaproteobacteria</taxon>
        <taxon>Oceanospirillales</taxon>
        <taxon>Halomonadaceae</taxon>
        <taxon>Kushneria</taxon>
    </lineage>
</organism>
<reference evidence="3" key="1">
    <citation type="submission" date="2018-03" db="EMBL/GenBank/DDBJ databases">
        <authorList>
            <person name="Navarro De La Torre S."/>
        </authorList>
    </citation>
    <scope>NUCLEOTIDE SEQUENCE [LARGE SCALE GENOMIC DNA]</scope>
    <source>
        <strain evidence="3">EAod3</strain>
    </source>
</reference>
<dbReference type="PANTHER" id="PTHR12110:SF52">
    <property type="entry name" value="XYLOSE ISOMERASE"/>
    <property type="match status" value="1"/>
</dbReference>
<dbReference type="EMBL" id="ONZI01000001">
    <property type="protein sequence ID" value="SPJ32355.1"/>
    <property type="molecule type" value="Genomic_DNA"/>
</dbReference>
<dbReference type="InterPro" id="IPR050312">
    <property type="entry name" value="IolE/XylAMocC-like"/>
</dbReference>
<name>A0A2R8CHH0_9GAMM</name>
<evidence type="ECO:0000259" key="1">
    <source>
        <dbReference type="Pfam" id="PF01261"/>
    </source>
</evidence>
<gene>
    <name evidence="2" type="ORF">KSP9073_00355</name>
</gene>
<dbReference type="PANTHER" id="PTHR12110">
    <property type="entry name" value="HYDROXYPYRUVATE ISOMERASE"/>
    <property type="match status" value="1"/>
</dbReference>
<feature type="domain" description="Xylose isomerase-like TIM barrel" evidence="1">
    <location>
        <begin position="29"/>
        <end position="263"/>
    </location>
</feature>
<accession>A0A2R8CHH0</accession>
<dbReference type="Pfam" id="PF01261">
    <property type="entry name" value="AP_endonuc_2"/>
    <property type="match status" value="1"/>
</dbReference>
<dbReference type="AlphaFoldDB" id="A0A2R8CHH0"/>
<dbReference type="Gene3D" id="3.20.20.150">
    <property type="entry name" value="Divalent-metal-dependent TIM barrel enzymes"/>
    <property type="match status" value="1"/>
</dbReference>
<keyword evidence="3" id="KW-1185">Reference proteome</keyword>
<protein>
    <recommendedName>
        <fullName evidence="1">Xylose isomerase-like TIM barrel domain-containing protein</fullName>
    </recommendedName>
</protein>
<evidence type="ECO:0000313" key="2">
    <source>
        <dbReference type="EMBL" id="SPJ32355.1"/>
    </source>
</evidence>
<dbReference type="Proteomes" id="UP000244934">
    <property type="component" value="Unassembled WGS sequence"/>
</dbReference>
<dbReference type="SUPFAM" id="SSF51658">
    <property type="entry name" value="Xylose isomerase-like"/>
    <property type="match status" value="1"/>
</dbReference>